<dbReference type="PANTHER" id="PTHR46229">
    <property type="entry name" value="BOLA TRANSCRIPTION REGULATOR"/>
    <property type="match status" value="1"/>
</dbReference>
<dbReference type="RefSeq" id="WP_239016156.1">
    <property type="nucleotide sequence ID" value="NZ_SHLI01000001.1"/>
</dbReference>
<dbReference type="InterPro" id="IPR050961">
    <property type="entry name" value="BolA/IbaG_stress_morph_reg"/>
</dbReference>
<comment type="caution">
    <text evidence="3">The sequence shown here is derived from an EMBL/GenBank/DDBJ whole genome shotgun (WGS) entry which is preliminary data.</text>
</comment>
<dbReference type="AlphaFoldDB" id="A0A4Q8CY59"/>
<dbReference type="InterPro" id="IPR002634">
    <property type="entry name" value="BolA"/>
</dbReference>
<dbReference type="PIRSF" id="PIRSF003113">
    <property type="entry name" value="BolA"/>
    <property type="match status" value="1"/>
</dbReference>
<protein>
    <submittedName>
        <fullName evidence="3">Acid stress-induced BolA-like protein IbaG/YrbA</fullName>
    </submittedName>
</protein>
<evidence type="ECO:0000256" key="2">
    <source>
        <dbReference type="RuleBase" id="RU003860"/>
    </source>
</evidence>
<reference evidence="3 4" key="1">
    <citation type="submission" date="2019-02" db="EMBL/GenBank/DDBJ databases">
        <title>Genomic Encyclopedia of Type Strains, Phase IV (KMG-IV): sequencing the most valuable type-strain genomes for metagenomic binning, comparative biology and taxonomic classification.</title>
        <authorList>
            <person name="Goeker M."/>
        </authorList>
    </citation>
    <scope>NUCLEOTIDE SEQUENCE [LARGE SCALE GENOMIC DNA]</scope>
    <source>
        <strain evidence="3 4">DSM 21056</strain>
    </source>
</reference>
<evidence type="ECO:0000313" key="4">
    <source>
        <dbReference type="Proteomes" id="UP000292298"/>
    </source>
</evidence>
<comment type="similarity">
    <text evidence="1 2">Belongs to the BolA/IbaG family.</text>
</comment>
<name>A0A4Q8CY59_9GAMM</name>
<dbReference type="SUPFAM" id="SSF82657">
    <property type="entry name" value="BolA-like"/>
    <property type="match status" value="1"/>
</dbReference>
<keyword evidence="4" id="KW-1185">Reference proteome</keyword>
<dbReference type="InterPro" id="IPR036065">
    <property type="entry name" value="BolA-like_sf"/>
</dbReference>
<evidence type="ECO:0000313" key="3">
    <source>
        <dbReference type="EMBL" id="RZU97891.1"/>
    </source>
</evidence>
<gene>
    <name evidence="3" type="ORF">EV698_0123</name>
</gene>
<proteinExistence type="inferred from homology"/>
<dbReference type="PANTHER" id="PTHR46229:SF2">
    <property type="entry name" value="BOLA-LIKE PROTEIN 1"/>
    <property type="match status" value="1"/>
</dbReference>
<dbReference type="Gene3D" id="3.30.300.90">
    <property type="entry name" value="BolA-like"/>
    <property type="match status" value="1"/>
</dbReference>
<dbReference type="Pfam" id="PF01722">
    <property type="entry name" value="BolA"/>
    <property type="match status" value="1"/>
</dbReference>
<organism evidence="3 4">
    <name type="scientific">Spiribacter vilamensis</name>
    <dbReference type="NCBI Taxonomy" id="531306"/>
    <lineage>
        <taxon>Bacteria</taxon>
        <taxon>Pseudomonadati</taxon>
        <taxon>Pseudomonadota</taxon>
        <taxon>Gammaproteobacteria</taxon>
        <taxon>Chromatiales</taxon>
        <taxon>Ectothiorhodospiraceae</taxon>
        <taxon>Spiribacter</taxon>
    </lineage>
</organism>
<dbReference type="EMBL" id="SHLI01000001">
    <property type="protein sequence ID" value="RZU97891.1"/>
    <property type="molecule type" value="Genomic_DNA"/>
</dbReference>
<sequence length="81" mass="9062">MMEPEAIRALLQTGLNEADVEVVGDGRHFQARIVTPDFEGIPLLRRHRMVYDLLQTHIDGDVLHAISMRTLTPAQAAAEQD</sequence>
<accession>A0A4Q8CY59</accession>
<dbReference type="Proteomes" id="UP000292298">
    <property type="component" value="Unassembled WGS sequence"/>
</dbReference>
<evidence type="ECO:0000256" key="1">
    <source>
        <dbReference type="ARBA" id="ARBA00005578"/>
    </source>
</evidence>